<evidence type="ECO:0000313" key="2">
    <source>
        <dbReference type="Proteomes" id="UP001281147"/>
    </source>
</evidence>
<protein>
    <submittedName>
        <fullName evidence="1">Uncharacterized protein</fullName>
    </submittedName>
</protein>
<gene>
    <name evidence="1" type="ORF">LTR37_001137</name>
</gene>
<organism evidence="1 2">
    <name type="scientific">Vermiconidia calcicola</name>
    <dbReference type="NCBI Taxonomy" id="1690605"/>
    <lineage>
        <taxon>Eukaryota</taxon>
        <taxon>Fungi</taxon>
        <taxon>Dikarya</taxon>
        <taxon>Ascomycota</taxon>
        <taxon>Pezizomycotina</taxon>
        <taxon>Dothideomycetes</taxon>
        <taxon>Dothideomycetidae</taxon>
        <taxon>Mycosphaerellales</taxon>
        <taxon>Extremaceae</taxon>
        <taxon>Vermiconidia</taxon>
    </lineage>
</organism>
<accession>A0ACC3NY72</accession>
<dbReference type="EMBL" id="JAUTXU010000005">
    <property type="protein sequence ID" value="KAK3724513.1"/>
    <property type="molecule type" value="Genomic_DNA"/>
</dbReference>
<dbReference type="Proteomes" id="UP001281147">
    <property type="component" value="Unassembled WGS sequence"/>
</dbReference>
<reference evidence="1" key="1">
    <citation type="submission" date="2023-07" db="EMBL/GenBank/DDBJ databases">
        <title>Black Yeasts Isolated from many extreme environments.</title>
        <authorList>
            <person name="Coleine C."/>
            <person name="Stajich J.E."/>
            <person name="Selbmann L."/>
        </authorList>
    </citation>
    <scope>NUCLEOTIDE SEQUENCE</scope>
    <source>
        <strain evidence="1">CCFEE 5714</strain>
    </source>
</reference>
<proteinExistence type="predicted"/>
<evidence type="ECO:0000313" key="1">
    <source>
        <dbReference type="EMBL" id="KAK3724513.1"/>
    </source>
</evidence>
<keyword evidence="2" id="KW-1185">Reference proteome</keyword>
<sequence>MVQLKNRPALIIVDMQNGFAHENGTVGRLGIPTVQMRNIVPKINRLRSICNKRGIPIIFTKIGFKEDYSDSGLLLADAKGSYVKEMRGWIQGTWDTDMLNEMLPDANEIVLEKTRNSAFWGTGFDKLLAEREVNHLIVTGIGTNICVESTARDAFTNGYHVTTVSDAVAGPDEDTHRASLKTLGDWFGGTATAAEVEEALEAP</sequence>
<comment type="caution">
    <text evidence="1">The sequence shown here is derived from an EMBL/GenBank/DDBJ whole genome shotgun (WGS) entry which is preliminary data.</text>
</comment>
<name>A0ACC3NY72_9PEZI</name>